<dbReference type="AlphaFoldDB" id="A0A9Q0H3B0"/>
<name>A0A9Q0H3B0_9MAGN</name>
<feature type="signal peptide" evidence="5">
    <location>
        <begin position="1"/>
        <end position="28"/>
    </location>
</feature>
<keyword evidence="2 4" id="KW-0863">Zinc-finger</keyword>
<dbReference type="InterPro" id="IPR013536">
    <property type="entry name" value="WLM_dom"/>
</dbReference>
<evidence type="ECO:0000256" key="3">
    <source>
        <dbReference type="ARBA" id="ARBA00022833"/>
    </source>
</evidence>
<feature type="domain" description="WLM" evidence="7">
    <location>
        <begin position="49"/>
        <end position="252"/>
    </location>
</feature>
<dbReference type="EMBL" id="JAMYWD010000010">
    <property type="protein sequence ID" value="KAJ4959092.1"/>
    <property type="molecule type" value="Genomic_DNA"/>
</dbReference>
<dbReference type="PROSITE" id="PS01358">
    <property type="entry name" value="ZF_RANBP2_1"/>
    <property type="match status" value="2"/>
</dbReference>
<gene>
    <name evidence="8" type="ORF">NE237_026203</name>
</gene>
<evidence type="ECO:0000313" key="8">
    <source>
        <dbReference type="EMBL" id="KAJ4959092.1"/>
    </source>
</evidence>
<dbReference type="PANTHER" id="PTHR46622:SF1">
    <property type="entry name" value="DNA-DEPENDENT METALLOPROTEASE WSS1"/>
    <property type="match status" value="1"/>
</dbReference>
<keyword evidence="9" id="KW-1185">Reference proteome</keyword>
<dbReference type="SUPFAM" id="SSF90209">
    <property type="entry name" value="Ran binding protein zinc finger-like"/>
    <property type="match status" value="1"/>
</dbReference>
<feature type="chain" id="PRO_5040501978" evidence="5">
    <location>
        <begin position="29"/>
        <end position="389"/>
    </location>
</feature>
<evidence type="ECO:0000256" key="2">
    <source>
        <dbReference type="ARBA" id="ARBA00022771"/>
    </source>
</evidence>
<feature type="domain" description="RanBP2-type" evidence="6">
    <location>
        <begin position="346"/>
        <end position="375"/>
    </location>
</feature>
<feature type="domain" description="RanBP2-type" evidence="6">
    <location>
        <begin position="311"/>
        <end position="341"/>
    </location>
</feature>
<protein>
    <submittedName>
        <fullName evidence="8">Uncharacterized protein</fullName>
    </submittedName>
</protein>
<dbReference type="PANTHER" id="PTHR46622">
    <property type="entry name" value="DNA-DEPENDENT METALLOPROTEASE WSS1"/>
    <property type="match status" value="1"/>
</dbReference>
<comment type="caution">
    <text evidence="8">The sequence shown here is derived from an EMBL/GenBank/DDBJ whole genome shotgun (WGS) entry which is preliminary data.</text>
</comment>
<dbReference type="Pfam" id="PF00641">
    <property type="entry name" value="Zn_ribbon_RanBP"/>
    <property type="match status" value="2"/>
</dbReference>
<keyword evidence="1" id="KW-0479">Metal-binding</keyword>
<dbReference type="OrthoDB" id="261960at2759"/>
<dbReference type="Gene3D" id="4.10.1060.10">
    <property type="entry name" value="Zinc finger, RanBP2-type"/>
    <property type="match status" value="1"/>
</dbReference>
<dbReference type="GO" id="GO:0006281">
    <property type="term" value="P:DNA repair"/>
    <property type="evidence" value="ECO:0007669"/>
    <property type="project" value="TreeGrafter"/>
</dbReference>
<dbReference type="Proteomes" id="UP001141806">
    <property type="component" value="Unassembled WGS sequence"/>
</dbReference>
<proteinExistence type="predicted"/>
<keyword evidence="5" id="KW-0732">Signal</keyword>
<dbReference type="GO" id="GO:0005634">
    <property type="term" value="C:nucleus"/>
    <property type="evidence" value="ECO:0007669"/>
    <property type="project" value="TreeGrafter"/>
</dbReference>
<keyword evidence="3" id="KW-0862">Zinc</keyword>
<accession>A0A9Q0H3B0</accession>
<evidence type="ECO:0000256" key="1">
    <source>
        <dbReference type="ARBA" id="ARBA00022723"/>
    </source>
</evidence>
<dbReference type="GO" id="GO:0008237">
    <property type="term" value="F:metallopeptidase activity"/>
    <property type="evidence" value="ECO:0007669"/>
    <property type="project" value="TreeGrafter"/>
</dbReference>
<evidence type="ECO:0000259" key="7">
    <source>
        <dbReference type="PROSITE" id="PS51397"/>
    </source>
</evidence>
<evidence type="ECO:0000256" key="4">
    <source>
        <dbReference type="PROSITE-ProRule" id="PRU00322"/>
    </source>
</evidence>
<dbReference type="PROSITE" id="PS51397">
    <property type="entry name" value="WLM"/>
    <property type="match status" value="1"/>
</dbReference>
<dbReference type="InterPro" id="IPR036443">
    <property type="entry name" value="Znf_RanBP2_sf"/>
</dbReference>
<evidence type="ECO:0000313" key="9">
    <source>
        <dbReference type="Proteomes" id="UP001141806"/>
    </source>
</evidence>
<dbReference type="PROSITE" id="PS50199">
    <property type="entry name" value="ZF_RANBP2_2"/>
    <property type="match status" value="2"/>
</dbReference>
<evidence type="ECO:0000256" key="5">
    <source>
        <dbReference type="SAM" id="SignalP"/>
    </source>
</evidence>
<evidence type="ECO:0000259" key="6">
    <source>
        <dbReference type="PROSITE" id="PS50199"/>
    </source>
</evidence>
<dbReference type="InterPro" id="IPR001876">
    <property type="entry name" value="Znf_RanBP2"/>
</dbReference>
<dbReference type="SMART" id="SM00547">
    <property type="entry name" value="ZnF_RBZ"/>
    <property type="match status" value="2"/>
</dbReference>
<dbReference type="InterPro" id="IPR053000">
    <property type="entry name" value="WSS1-like_metalloprotease"/>
</dbReference>
<dbReference type="Pfam" id="PF08325">
    <property type="entry name" value="WLM"/>
    <property type="match status" value="1"/>
</dbReference>
<sequence length="389" mass="43096">MAPLTCIPSSFYRLVFLVAGQLFQEVCSAQLRWRGGLKSSAAAGFLLLHMDLNDLNKVWEVKPLKKVGDDEARRILENVAKQVQPIMRKRKWRVKLLSEFCPANPSLLGLNIGGGAEVKLRLRRPNREWDFFPYPQILDTMLHELCHNEHGPHNAEFYKLLDEIRMECEDLMAKGVTGTGQGFDLPGRRLGGISHRPPLSSLRQAALAAAENRARQGALFPSGPKRLGGDTEIMVALSPVQAAAMAAERRLHDDLWCGSNNFEERNTVMPRKIGSPIGSSETTVDDTVRDIPIQTSASGSMGNHGNTDSKYDGALWECSACTLRNQPLALTCEACGTQKQKDAGNKFEIWSCKFCTLENSVKSERCLACGEWRYSYGPTIATRGPYLGT</sequence>
<reference evidence="8" key="1">
    <citation type="journal article" date="2023" name="Plant J.">
        <title>The genome of the king protea, Protea cynaroides.</title>
        <authorList>
            <person name="Chang J."/>
            <person name="Duong T.A."/>
            <person name="Schoeman C."/>
            <person name="Ma X."/>
            <person name="Roodt D."/>
            <person name="Barker N."/>
            <person name="Li Z."/>
            <person name="Van de Peer Y."/>
            <person name="Mizrachi E."/>
        </authorList>
    </citation>
    <scope>NUCLEOTIDE SEQUENCE</scope>
    <source>
        <tissue evidence="8">Young leaves</tissue>
    </source>
</reference>
<dbReference type="GO" id="GO:0008270">
    <property type="term" value="F:zinc ion binding"/>
    <property type="evidence" value="ECO:0007669"/>
    <property type="project" value="UniProtKB-KW"/>
</dbReference>
<organism evidence="8 9">
    <name type="scientific">Protea cynaroides</name>
    <dbReference type="NCBI Taxonomy" id="273540"/>
    <lineage>
        <taxon>Eukaryota</taxon>
        <taxon>Viridiplantae</taxon>
        <taxon>Streptophyta</taxon>
        <taxon>Embryophyta</taxon>
        <taxon>Tracheophyta</taxon>
        <taxon>Spermatophyta</taxon>
        <taxon>Magnoliopsida</taxon>
        <taxon>Proteales</taxon>
        <taxon>Proteaceae</taxon>
        <taxon>Protea</taxon>
    </lineage>
</organism>